<name>A0A832TG71_9CREN</name>
<feature type="transmembrane region" description="Helical" evidence="2">
    <location>
        <begin position="14"/>
        <end position="37"/>
    </location>
</feature>
<evidence type="ECO:0000256" key="2">
    <source>
        <dbReference type="SAM" id="Phobius"/>
    </source>
</evidence>
<gene>
    <name evidence="3" type="ORF">HA332_13355</name>
</gene>
<sequence length="246" mass="27533">MIGLNFQQIIDSTLFILLVTISIPLTAFFILLFKVILPKTSKPKTLQQPPPPEQVPQQQQQQEKNQQLEETFKTLINKIDKYQSDLVNVINTSMNDLKQMIQSMNSSIEDVVLSLKASQADSTSPFNIITKESNESQKPEGAKSLKAVAEIVGTSNIDLTSFVRNCVLLEVLEYDDSKITALYELGYISADDMYILMKIQSYIRANNGKIRAKELASIAMNVAESYSAITADMKKYLLVLEANKNG</sequence>
<protein>
    <submittedName>
        <fullName evidence="3">Uncharacterized protein</fullName>
    </submittedName>
</protein>
<keyword evidence="2" id="KW-0812">Transmembrane</keyword>
<dbReference type="EMBL" id="DUJO01000059">
    <property type="protein sequence ID" value="HII75317.1"/>
    <property type="molecule type" value="Genomic_DNA"/>
</dbReference>
<evidence type="ECO:0000313" key="4">
    <source>
        <dbReference type="Proteomes" id="UP000646844"/>
    </source>
</evidence>
<evidence type="ECO:0000313" key="3">
    <source>
        <dbReference type="EMBL" id="HII75317.1"/>
    </source>
</evidence>
<dbReference type="GeneID" id="25400419"/>
<dbReference type="InterPro" id="IPR056538">
    <property type="entry name" value="ArlX"/>
</dbReference>
<dbReference type="OMA" id="CVLLEIM"/>
<dbReference type="AlphaFoldDB" id="A0A832TG71"/>
<keyword evidence="2" id="KW-0472">Membrane</keyword>
<keyword evidence="2" id="KW-1133">Transmembrane helix</keyword>
<dbReference type="Proteomes" id="UP000646844">
    <property type="component" value="Unassembled WGS sequence"/>
</dbReference>
<reference evidence="3" key="1">
    <citation type="journal article" date="2020" name="bioRxiv">
        <title>A rank-normalized archaeal taxonomy based on genome phylogeny resolves widespread incomplete and uneven classifications.</title>
        <authorList>
            <person name="Rinke C."/>
            <person name="Chuvochina M."/>
            <person name="Mussig A.J."/>
            <person name="Chaumeil P.-A."/>
            <person name="Waite D.W."/>
            <person name="Whitman W.B."/>
            <person name="Parks D.H."/>
            <person name="Hugenholtz P."/>
        </authorList>
    </citation>
    <scope>NUCLEOTIDE SEQUENCE</scope>
    <source>
        <strain evidence="3">UBA8838</strain>
    </source>
</reference>
<dbReference type="RefSeq" id="WP_052846814.1">
    <property type="nucleotide sequence ID" value="NZ_BAABQO010000015.1"/>
</dbReference>
<accession>A0A832TG71</accession>
<comment type="caution">
    <text evidence="3">The sequence shown here is derived from an EMBL/GenBank/DDBJ whole genome shotgun (WGS) entry which is preliminary data.</text>
</comment>
<organism evidence="3 4">
    <name type="scientific">Sulfurisphaera tokodaii</name>
    <dbReference type="NCBI Taxonomy" id="111955"/>
    <lineage>
        <taxon>Archaea</taxon>
        <taxon>Thermoproteota</taxon>
        <taxon>Thermoprotei</taxon>
        <taxon>Sulfolobales</taxon>
        <taxon>Sulfolobaceae</taxon>
        <taxon>Sulfurisphaera</taxon>
    </lineage>
</organism>
<proteinExistence type="predicted"/>
<feature type="region of interest" description="Disordered" evidence="1">
    <location>
        <begin position="43"/>
        <end position="66"/>
    </location>
</feature>
<dbReference type="Pfam" id="PF24151">
    <property type="entry name" value="ArlX"/>
    <property type="match status" value="1"/>
</dbReference>
<feature type="compositionally biased region" description="Low complexity" evidence="1">
    <location>
        <begin position="55"/>
        <end position="65"/>
    </location>
</feature>
<evidence type="ECO:0000256" key="1">
    <source>
        <dbReference type="SAM" id="MobiDB-lite"/>
    </source>
</evidence>